<reference evidence="1 2" key="1">
    <citation type="submission" date="2020-06" db="EMBL/GenBank/DDBJ databases">
        <title>REHAB project genomes.</title>
        <authorList>
            <person name="Shaw L.P."/>
        </authorList>
    </citation>
    <scope>NUCLEOTIDE SEQUENCE [LARGE SCALE GENOMIC DNA]</scope>
    <source>
        <strain evidence="1 2">RHBSTW-00074</strain>
    </source>
</reference>
<organism evidence="1 2">
    <name type="scientific">Enterobacter asburiae</name>
    <dbReference type="NCBI Taxonomy" id="61645"/>
    <lineage>
        <taxon>Bacteria</taxon>
        <taxon>Pseudomonadati</taxon>
        <taxon>Pseudomonadota</taxon>
        <taxon>Gammaproteobacteria</taxon>
        <taxon>Enterobacterales</taxon>
        <taxon>Enterobacteriaceae</taxon>
        <taxon>Enterobacter</taxon>
        <taxon>Enterobacter cloacae complex</taxon>
    </lineage>
</organism>
<evidence type="ECO:0000313" key="1">
    <source>
        <dbReference type="EMBL" id="MBA8076850.1"/>
    </source>
</evidence>
<protein>
    <submittedName>
        <fullName evidence="1">Helix-turn-helix domain-containing protein</fullName>
    </submittedName>
</protein>
<dbReference type="InterPro" id="IPR010093">
    <property type="entry name" value="SinI_DNA-bd"/>
</dbReference>
<sequence length="111" mass="12074">MVEAKTLTARQAAELLITSKRTVYRLIDSGQLAGKKIGNKYRTTDVACIAYLHDPRDPVSASAGEHKGEILCQSPSEAASGTVISLRRQGKELDDLLARGTRNKRRSCTTS</sequence>
<dbReference type="Pfam" id="PF12728">
    <property type="entry name" value="HTH_17"/>
    <property type="match status" value="1"/>
</dbReference>
<dbReference type="AlphaFoldDB" id="A0A7W3C9R8"/>
<accession>A0A7W3C9R8</accession>
<dbReference type="RefSeq" id="WP_071978126.1">
    <property type="nucleotide sequence ID" value="NZ_JABXQT010000001.1"/>
</dbReference>
<dbReference type="Proteomes" id="UP000533461">
    <property type="component" value="Unassembled WGS sequence"/>
</dbReference>
<dbReference type="GO" id="GO:0003677">
    <property type="term" value="F:DNA binding"/>
    <property type="evidence" value="ECO:0007669"/>
    <property type="project" value="InterPro"/>
</dbReference>
<dbReference type="EMBL" id="JABXRP010000001">
    <property type="protein sequence ID" value="MBA8076850.1"/>
    <property type="molecule type" value="Genomic_DNA"/>
</dbReference>
<evidence type="ECO:0000313" key="2">
    <source>
        <dbReference type="Proteomes" id="UP000533461"/>
    </source>
</evidence>
<dbReference type="NCBIfam" id="TIGR01764">
    <property type="entry name" value="excise"/>
    <property type="match status" value="1"/>
</dbReference>
<dbReference type="InterPro" id="IPR041657">
    <property type="entry name" value="HTH_17"/>
</dbReference>
<comment type="caution">
    <text evidence="1">The sequence shown here is derived from an EMBL/GenBank/DDBJ whole genome shotgun (WGS) entry which is preliminary data.</text>
</comment>
<name>A0A7W3C9R8_ENTAS</name>
<gene>
    <name evidence="1" type="ORF">HV056_09805</name>
</gene>
<proteinExistence type="predicted"/>